<dbReference type="SUPFAM" id="SSF48264">
    <property type="entry name" value="Cytochrome P450"/>
    <property type="match status" value="1"/>
</dbReference>
<evidence type="ECO:0000256" key="1">
    <source>
        <dbReference type="ARBA" id="ARBA00001971"/>
    </source>
</evidence>
<protein>
    <submittedName>
        <fullName evidence="5">Cytochrome P450</fullName>
    </submittedName>
</protein>
<keyword evidence="3 4" id="KW-0408">Iron</keyword>
<keyword evidence="4" id="KW-0560">Oxidoreductase</keyword>
<dbReference type="InterPro" id="IPR036396">
    <property type="entry name" value="Cyt_P450_sf"/>
</dbReference>
<dbReference type="InterPro" id="IPR002401">
    <property type="entry name" value="Cyt_P450_E_grp-I"/>
</dbReference>
<dbReference type="GO" id="GO:0005506">
    <property type="term" value="F:iron ion binding"/>
    <property type="evidence" value="ECO:0007669"/>
    <property type="project" value="InterPro"/>
</dbReference>
<comment type="cofactor">
    <cofactor evidence="1 3">
        <name>heme</name>
        <dbReference type="ChEBI" id="CHEBI:30413"/>
    </cofactor>
</comment>
<dbReference type="PROSITE" id="PS00086">
    <property type="entry name" value="CYTOCHROME_P450"/>
    <property type="match status" value="1"/>
</dbReference>
<reference evidence="5 6" key="1">
    <citation type="submission" date="2020-08" db="EMBL/GenBank/DDBJ databases">
        <title>Sequencing the genomes of 1000 actinobacteria strains.</title>
        <authorList>
            <person name="Klenk H.-P."/>
        </authorList>
    </citation>
    <scope>NUCLEOTIDE SEQUENCE [LARGE SCALE GENOMIC DNA]</scope>
    <source>
        <strain evidence="5 6">DSM 45486</strain>
    </source>
</reference>
<evidence type="ECO:0000256" key="2">
    <source>
        <dbReference type="ARBA" id="ARBA00010617"/>
    </source>
</evidence>
<evidence type="ECO:0000256" key="4">
    <source>
        <dbReference type="RuleBase" id="RU000461"/>
    </source>
</evidence>
<comment type="similarity">
    <text evidence="2 4">Belongs to the cytochrome P450 family.</text>
</comment>
<dbReference type="InterPro" id="IPR001128">
    <property type="entry name" value="Cyt_P450"/>
</dbReference>
<dbReference type="PANTHER" id="PTHR24305:SF166">
    <property type="entry name" value="CYTOCHROME P450 12A4, MITOCHONDRIAL-RELATED"/>
    <property type="match status" value="1"/>
</dbReference>
<sequence>MKEAKTVDHSSNAPDVAEGKCPVDHTAPTPQAVIPSTALPVVELSRIRQVLGIWARPEKFFSESRAKYGHRFRVTIIPGIRIHVVSAPQDVKEMFLAPRDKVHTGSSNGPIEKWTGQNGLAFLEEEAHLERRRAVMPSFRGSALKRVERAVYDLANETVASWPRDEAVSVHPYAHRYTTLVIMEVLFGEHRPSRQDEMLELVMKMLTFNSRTSSMTMFHRLPAWRMAMLKAMRPNGINTFLKQREQLHKMVDQAIDERIKSGAPGDDLLGVMLSITNKDGSSPTRIEMRDEIMTQFLAGTETTASAICWALEFLTRNPDALDKLIAEIDEGASDKYLDAVVHEVLRLGSPILQIVPRAIVKPIVIGGVQYQPGDRLWASAYLLNRDADTYSQPEEFQPERWFGTKPGSHTWIPFGGGHTRCLGDRIAFTELKATLTAIFTTCVVERADPKPEPAHSRIVVNIPKNGSRVIFRRRKVNAELATN</sequence>
<dbReference type="Proteomes" id="UP000552097">
    <property type="component" value="Unassembled WGS sequence"/>
</dbReference>
<dbReference type="EMBL" id="JACHMO010000001">
    <property type="protein sequence ID" value="MBB5801443.1"/>
    <property type="molecule type" value="Genomic_DNA"/>
</dbReference>
<comment type="caution">
    <text evidence="5">The sequence shown here is derived from an EMBL/GenBank/DDBJ whole genome shotgun (WGS) entry which is preliminary data.</text>
</comment>
<keyword evidence="4" id="KW-0503">Monooxygenase</keyword>
<dbReference type="Gene3D" id="1.10.630.10">
    <property type="entry name" value="Cytochrome P450"/>
    <property type="match status" value="1"/>
</dbReference>
<dbReference type="PRINTS" id="PR00385">
    <property type="entry name" value="P450"/>
</dbReference>
<evidence type="ECO:0000313" key="5">
    <source>
        <dbReference type="EMBL" id="MBB5801443.1"/>
    </source>
</evidence>
<keyword evidence="6" id="KW-1185">Reference proteome</keyword>
<dbReference type="PRINTS" id="PR00463">
    <property type="entry name" value="EP450I"/>
</dbReference>
<gene>
    <name evidence="5" type="ORF">F4560_001211</name>
</gene>
<keyword evidence="3 4" id="KW-0479">Metal-binding</keyword>
<dbReference type="GO" id="GO:0016705">
    <property type="term" value="F:oxidoreductase activity, acting on paired donors, with incorporation or reduction of molecular oxygen"/>
    <property type="evidence" value="ECO:0007669"/>
    <property type="project" value="InterPro"/>
</dbReference>
<dbReference type="InterPro" id="IPR050121">
    <property type="entry name" value="Cytochrome_P450_monoxygenase"/>
</dbReference>
<dbReference type="Pfam" id="PF00067">
    <property type="entry name" value="p450"/>
    <property type="match status" value="1"/>
</dbReference>
<dbReference type="InterPro" id="IPR017972">
    <property type="entry name" value="Cyt_P450_CS"/>
</dbReference>
<dbReference type="CDD" id="cd11053">
    <property type="entry name" value="CYP110-like"/>
    <property type="match status" value="1"/>
</dbReference>
<proteinExistence type="inferred from homology"/>
<dbReference type="GO" id="GO:0020037">
    <property type="term" value="F:heme binding"/>
    <property type="evidence" value="ECO:0007669"/>
    <property type="project" value="InterPro"/>
</dbReference>
<keyword evidence="3 4" id="KW-0349">Heme</keyword>
<evidence type="ECO:0000313" key="6">
    <source>
        <dbReference type="Proteomes" id="UP000552097"/>
    </source>
</evidence>
<name>A0A7W9HGC3_9PSEU</name>
<dbReference type="RefSeq" id="WP_184917284.1">
    <property type="nucleotide sequence ID" value="NZ_JACHMO010000001.1"/>
</dbReference>
<organism evidence="5 6">
    <name type="scientific">Saccharothrix ecbatanensis</name>
    <dbReference type="NCBI Taxonomy" id="1105145"/>
    <lineage>
        <taxon>Bacteria</taxon>
        <taxon>Bacillati</taxon>
        <taxon>Actinomycetota</taxon>
        <taxon>Actinomycetes</taxon>
        <taxon>Pseudonocardiales</taxon>
        <taxon>Pseudonocardiaceae</taxon>
        <taxon>Saccharothrix</taxon>
    </lineage>
</organism>
<accession>A0A7W9HGC3</accession>
<dbReference type="AlphaFoldDB" id="A0A7W9HGC3"/>
<feature type="binding site" description="axial binding residue" evidence="3">
    <location>
        <position position="421"/>
    </location>
    <ligand>
        <name>heme</name>
        <dbReference type="ChEBI" id="CHEBI:30413"/>
    </ligand>
    <ligandPart>
        <name>Fe</name>
        <dbReference type="ChEBI" id="CHEBI:18248"/>
    </ligandPart>
</feature>
<dbReference type="PANTHER" id="PTHR24305">
    <property type="entry name" value="CYTOCHROME P450"/>
    <property type="match status" value="1"/>
</dbReference>
<evidence type="ECO:0000256" key="3">
    <source>
        <dbReference type="PIRSR" id="PIRSR602401-1"/>
    </source>
</evidence>
<dbReference type="GO" id="GO:0004497">
    <property type="term" value="F:monooxygenase activity"/>
    <property type="evidence" value="ECO:0007669"/>
    <property type="project" value="UniProtKB-KW"/>
</dbReference>